<protein>
    <submittedName>
        <fullName evidence="1">Uncharacterized protein</fullName>
    </submittedName>
</protein>
<reference evidence="1 2" key="1">
    <citation type="submission" date="2021-06" db="EMBL/GenBank/DDBJ databases">
        <authorList>
            <person name="Palmer J.M."/>
        </authorList>
    </citation>
    <scope>NUCLEOTIDE SEQUENCE [LARGE SCALE GENOMIC DNA]</scope>
    <source>
        <strain evidence="1 2">AS_MEX2019</strain>
        <tissue evidence="1">Muscle</tissue>
    </source>
</reference>
<organism evidence="1 2">
    <name type="scientific">Ameca splendens</name>
    <dbReference type="NCBI Taxonomy" id="208324"/>
    <lineage>
        <taxon>Eukaryota</taxon>
        <taxon>Metazoa</taxon>
        <taxon>Chordata</taxon>
        <taxon>Craniata</taxon>
        <taxon>Vertebrata</taxon>
        <taxon>Euteleostomi</taxon>
        <taxon>Actinopterygii</taxon>
        <taxon>Neopterygii</taxon>
        <taxon>Teleostei</taxon>
        <taxon>Neoteleostei</taxon>
        <taxon>Acanthomorphata</taxon>
        <taxon>Ovalentaria</taxon>
        <taxon>Atherinomorphae</taxon>
        <taxon>Cyprinodontiformes</taxon>
        <taxon>Goodeidae</taxon>
        <taxon>Ameca</taxon>
    </lineage>
</organism>
<dbReference type="EMBL" id="JAHRIP010012266">
    <property type="protein sequence ID" value="MEQ2284985.1"/>
    <property type="molecule type" value="Genomic_DNA"/>
</dbReference>
<evidence type="ECO:0000313" key="2">
    <source>
        <dbReference type="Proteomes" id="UP001469553"/>
    </source>
</evidence>
<proteinExistence type="predicted"/>
<gene>
    <name evidence="1" type="ORF">AMECASPLE_027226</name>
</gene>
<dbReference type="Proteomes" id="UP001469553">
    <property type="component" value="Unassembled WGS sequence"/>
</dbReference>
<keyword evidence="2" id="KW-1185">Reference proteome</keyword>
<accession>A0ABV0XU20</accession>
<comment type="caution">
    <text evidence="1">The sequence shown here is derived from an EMBL/GenBank/DDBJ whole genome shotgun (WGS) entry which is preliminary data.</text>
</comment>
<sequence length="101" mass="11049">MFECFLGLEYGKMFVFPALIPCLIGINIQSAFLLQAENSANLSLEMCRKPGEERCVWDGAGVTYVSLQNLAAPCWFQTVTPSRFCVFVHSGFTHPVPGAGA</sequence>
<evidence type="ECO:0000313" key="1">
    <source>
        <dbReference type="EMBL" id="MEQ2284985.1"/>
    </source>
</evidence>
<name>A0ABV0XU20_9TELE</name>